<dbReference type="Proteomes" id="UP001346149">
    <property type="component" value="Unassembled WGS sequence"/>
</dbReference>
<evidence type="ECO:0000313" key="3">
    <source>
        <dbReference type="Proteomes" id="UP001346149"/>
    </source>
</evidence>
<sequence>MAHMLACFLLFCLVFQFKSLPRSLRGSYEAKILLGRVYYCIARTEASIFTSHLFLECVEGITLEDVK</sequence>
<proteinExistence type="predicted"/>
<gene>
    <name evidence="2" type="ORF">SAY86_013426</name>
</gene>
<keyword evidence="3" id="KW-1185">Reference proteome</keyword>
<protein>
    <recommendedName>
        <fullName evidence="4">Secreted protein</fullName>
    </recommendedName>
</protein>
<reference evidence="2 3" key="1">
    <citation type="journal article" date="2023" name="Hortic Res">
        <title>Pangenome of water caltrop reveals structural variations and asymmetric subgenome divergence after allopolyploidization.</title>
        <authorList>
            <person name="Zhang X."/>
            <person name="Chen Y."/>
            <person name="Wang L."/>
            <person name="Yuan Y."/>
            <person name="Fang M."/>
            <person name="Shi L."/>
            <person name="Lu R."/>
            <person name="Comes H.P."/>
            <person name="Ma Y."/>
            <person name="Chen Y."/>
            <person name="Huang G."/>
            <person name="Zhou Y."/>
            <person name="Zheng Z."/>
            <person name="Qiu Y."/>
        </authorList>
    </citation>
    <scope>NUCLEOTIDE SEQUENCE [LARGE SCALE GENOMIC DNA]</scope>
    <source>
        <strain evidence="2">F231</strain>
    </source>
</reference>
<feature type="signal peptide" evidence="1">
    <location>
        <begin position="1"/>
        <end position="19"/>
    </location>
</feature>
<comment type="caution">
    <text evidence="2">The sequence shown here is derived from an EMBL/GenBank/DDBJ whole genome shotgun (WGS) entry which is preliminary data.</text>
</comment>
<accession>A0AAN7LZR3</accession>
<name>A0AAN7LZR3_TRANT</name>
<organism evidence="2 3">
    <name type="scientific">Trapa natans</name>
    <name type="common">Water chestnut</name>
    <dbReference type="NCBI Taxonomy" id="22666"/>
    <lineage>
        <taxon>Eukaryota</taxon>
        <taxon>Viridiplantae</taxon>
        <taxon>Streptophyta</taxon>
        <taxon>Embryophyta</taxon>
        <taxon>Tracheophyta</taxon>
        <taxon>Spermatophyta</taxon>
        <taxon>Magnoliopsida</taxon>
        <taxon>eudicotyledons</taxon>
        <taxon>Gunneridae</taxon>
        <taxon>Pentapetalae</taxon>
        <taxon>rosids</taxon>
        <taxon>malvids</taxon>
        <taxon>Myrtales</taxon>
        <taxon>Lythraceae</taxon>
        <taxon>Trapa</taxon>
    </lineage>
</organism>
<evidence type="ECO:0000313" key="2">
    <source>
        <dbReference type="EMBL" id="KAK4795432.1"/>
    </source>
</evidence>
<feature type="chain" id="PRO_5042899936" description="Secreted protein" evidence="1">
    <location>
        <begin position="20"/>
        <end position="67"/>
    </location>
</feature>
<keyword evidence="1" id="KW-0732">Signal</keyword>
<dbReference type="EMBL" id="JAXQNO010000007">
    <property type="protein sequence ID" value="KAK4795432.1"/>
    <property type="molecule type" value="Genomic_DNA"/>
</dbReference>
<evidence type="ECO:0000256" key="1">
    <source>
        <dbReference type="SAM" id="SignalP"/>
    </source>
</evidence>
<dbReference type="AlphaFoldDB" id="A0AAN7LZR3"/>
<evidence type="ECO:0008006" key="4">
    <source>
        <dbReference type="Google" id="ProtNLM"/>
    </source>
</evidence>